<dbReference type="EnsemblMetazoa" id="PPA43123.1">
    <property type="protein sequence ID" value="PPA43123.1"/>
    <property type="gene ID" value="WBGene00281492"/>
</dbReference>
<organism evidence="1 2">
    <name type="scientific">Pristionchus pacificus</name>
    <name type="common">Parasitic nematode worm</name>
    <dbReference type="NCBI Taxonomy" id="54126"/>
    <lineage>
        <taxon>Eukaryota</taxon>
        <taxon>Metazoa</taxon>
        <taxon>Ecdysozoa</taxon>
        <taxon>Nematoda</taxon>
        <taxon>Chromadorea</taxon>
        <taxon>Rhabditida</taxon>
        <taxon>Rhabditina</taxon>
        <taxon>Diplogasteromorpha</taxon>
        <taxon>Diplogasteroidea</taxon>
        <taxon>Neodiplogasteridae</taxon>
        <taxon>Pristionchus</taxon>
    </lineage>
</organism>
<accession>A0A8R1Z7T7</accession>
<protein>
    <submittedName>
        <fullName evidence="1">Uncharacterized protein</fullName>
    </submittedName>
</protein>
<evidence type="ECO:0000313" key="1">
    <source>
        <dbReference type="EnsemblMetazoa" id="PPA43123.1"/>
    </source>
</evidence>
<evidence type="ECO:0000313" key="2">
    <source>
        <dbReference type="Proteomes" id="UP000005239"/>
    </source>
</evidence>
<gene>
    <name evidence="1" type="primary">WBGene00281492</name>
</gene>
<sequence length="101" mass="10922">MLRERASAVARSAEGDAAPSATDAVEAANAAVAAAEDAAAPPSCTISLDLLSAKRELYVHYFHRTCVMNWMETRERTHVQLQQPRGLARNEGGKPLSDSER</sequence>
<accession>A0A2A6CDV4</accession>
<name>A0A2A6CDV4_PRIPA</name>
<proteinExistence type="predicted"/>
<keyword evidence="2" id="KW-1185">Reference proteome</keyword>
<dbReference type="AlphaFoldDB" id="A0A2A6CDV4"/>
<reference evidence="1" key="2">
    <citation type="submission" date="2022-06" db="UniProtKB">
        <authorList>
            <consortium name="EnsemblMetazoa"/>
        </authorList>
    </citation>
    <scope>IDENTIFICATION</scope>
    <source>
        <strain evidence="1">PS312</strain>
    </source>
</reference>
<dbReference type="Proteomes" id="UP000005239">
    <property type="component" value="Unassembled WGS sequence"/>
</dbReference>
<reference evidence="2" key="1">
    <citation type="journal article" date="2008" name="Nat. Genet.">
        <title>The Pristionchus pacificus genome provides a unique perspective on nematode lifestyle and parasitism.</title>
        <authorList>
            <person name="Dieterich C."/>
            <person name="Clifton S.W."/>
            <person name="Schuster L.N."/>
            <person name="Chinwalla A."/>
            <person name="Delehaunty K."/>
            <person name="Dinkelacker I."/>
            <person name="Fulton L."/>
            <person name="Fulton R."/>
            <person name="Godfrey J."/>
            <person name="Minx P."/>
            <person name="Mitreva M."/>
            <person name="Roeseler W."/>
            <person name="Tian H."/>
            <person name="Witte H."/>
            <person name="Yang S.P."/>
            <person name="Wilson R.K."/>
            <person name="Sommer R.J."/>
        </authorList>
    </citation>
    <scope>NUCLEOTIDE SEQUENCE [LARGE SCALE GENOMIC DNA]</scope>
    <source>
        <strain evidence="2">PS312</strain>
    </source>
</reference>